<dbReference type="Gene3D" id="3.90.226.10">
    <property type="entry name" value="2-enoyl-CoA Hydratase, Chain A, domain 1"/>
    <property type="match status" value="1"/>
</dbReference>
<name>A0A5C5XXI7_9PLAN</name>
<dbReference type="GO" id="GO:0005886">
    <property type="term" value="C:plasma membrane"/>
    <property type="evidence" value="ECO:0007669"/>
    <property type="project" value="TreeGrafter"/>
</dbReference>
<dbReference type="OrthoDB" id="284354at2"/>
<dbReference type="Pfam" id="PF01957">
    <property type="entry name" value="NfeD"/>
    <property type="match status" value="1"/>
</dbReference>
<evidence type="ECO:0000256" key="1">
    <source>
        <dbReference type="ARBA" id="ARBA00004141"/>
    </source>
</evidence>
<dbReference type="InterPro" id="IPR056739">
    <property type="entry name" value="NfeD_membrane"/>
</dbReference>
<keyword evidence="3 5" id="KW-1133">Transmembrane helix</keyword>
<keyword evidence="4 5" id="KW-0472">Membrane</keyword>
<organism evidence="8 9">
    <name type="scientific">Crateriforma conspicua</name>
    <dbReference type="NCBI Taxonomy" id="2527996"/>
    <lineage>
        <taxon>Bacteria</taxon>
        <taxon>Pseudomonadati</taxon>
        <taxon>Planctomycetota</taxon>
        <taxon>Planctomycetia</taxon>
        <taxon>Planctomycetales</taxon>
        <taxon>Planctomycetaceae</taxon>
        <taxon>Crateriforma</taxon>
    </lineage>
</organism>
<proteinExistence type="predicted"/>
<dbReference type="EMBL" id="SJPL01000001">
    <property type="protein sequence ID" value="TWT68057.1"/>
    <property type="molecule type" value="Genomic_DNA"/>
</dbReference>
<protein>
    <submittedName>
        <fullName evidence="8">Uncharacterized protein</fullName>
    </submittedName>
</protein>
<evidence type="ECO:0000256" key="2">
    <source>
        <dbReference type="ARBA" id="ARBA00022692"/>
    </source>
</evidence>
<dbReference type="Proteomes" id="UP000317238">
    <property type="component" value="Unassembled WGS sequence"/>
</dbReference>
<dbReference type="Pfam" id="PF24961">
    <property type="entry name" value="NfeD_membrane"/>
    <property type="match status" value="1"/>
</dbReference>
<reference evidence="8 9" key="1">
    <citation type="submission" date="2019-02" db="EMBL/GenBank/DDBJ databases">
        <title>Deep-cultivation of Planctomycetes and their phenomic and genomic characterization uncovers novel biology.</title>
        <authorList>
            <person name="Wiegand S."/>
            <person name="Jogler M."/>
            <person name="Boedeker C."/>
            <person name="Pinto D."/>
            <person name="Vollmers J."/>
            <person name="Rivas-Marin E."/>
            <person name="Kohn T."/>
            <person name="Peeters S.H."/>
            <person name="Heuer A."/>
            <person name="Rast P."/>
            <person name="Oberbeckmann S."/>
            <person name="Bunk B."/>
            <person name="Jeske O."/>
            <person name="Meyerdierks A."/>
            <person name="Storesund J.E."/>
            <person name="Kallscheuer N."/>
            <person name="Luecker S."/>
            <person name="Lage O.M."/>
            <person name="Pohl T."/>
            <person name="Merkel B.J."/>
            <person name="Hornburger P."/>
            <person name="Mueller R.-W."/>
            <person name="Bruemmer F."/>
            <person name="Labrenz M."/>
            <person name="Spormann A.M."/>
            <person name="Op Den Camp H."/>
            <person name="Overmann J."/>
            <person name="Amann R."/>
            <person name="Jetten M.S.M."/>
            <person name="Mascher T."/>
            <person name="Medema M.H."/>
            <person name="Devos D.P."/>
            <person name="Kaster A.-K."/>
            <person name="Ovreas L."/>
            <person name="Rohde M."/>
            <person name="Galperin M.Y."/>
            <person name="Jogler C."/>
        </authorList>
    </citation>
    <scope>NUCLEOTIDE SEQUENCE [LARGE SCALE GENOMIC DNA]</scope>
    <source>
        <strain evidence="8 9">Pan14r</strain>
    </source>
</reference>
<evidence type="ECO:0000256" key="3">
    <source>
        <dbReference type="ARBA" id="ARBA00022989"/>
    </source>
</evidence>
<dbReference type="InterPro" id="IPR029045">
    <property type="entry name" value="ClpP/crotonase-like_dom_sf"/>
</dbReference>
<feature type="transmembrane region" description="Helical" evidence="5">
    <location>
        <begin position="588"/>
        <end position="610"/>
    </location>
</feature>
<feature type="transmembrane region" description="Helical" evidence="5">
    <location>
        <begin position="536"/>
        <end position="556"/>
    </location>
</feature>
<evidence type="ECO:0000313" key="9">
    <source>
        <dbReference type="Proteomes" id="UP000317238"/>
    </source>
</evidence>
<dbReference type="Gene3D" id="2.40.50.140">
    <property type="entry name" value="Nucleic acid-binding proteins"/>
    <property type="match status" value="1"/>
</dbReference>
<dbReference type="PANTHER" id="PTHR33507">
    <property type="entry name" value="INNER MEMBRANE PROTEIN YBBJ"/>
    <property type="match status" value="1"/>
</dbReference>
<dbReference type="InterPro" id="IPR002810">
    <property type="entry name" value="NfeD-like_C"/>
</dbReference>
<accession>A0A5C5XXI7</accession>
<evidence type="ECO:0000313" key="8">
    <source>
        <dbReference type="EMBL" id="TWT68057.1"/>
    </source>
</evidence>
<feature type="domain" description="NfeD integral membrane" evidence="7">
    <location>
        <begin position="515"/>
        <end position="640"/>
    </location>
</feature>
<dbReference type="InterPro" id="IPR052165">
    <property type="entry name" value="Membrane_assoc_protease"/>
</dbReference>
<feature type="transmembrane region" description="Helical" evidence="5">
    <location>
        <begin position="562"/>
        <end position="581"/>
    </location>
</feature>
<dbReference type="AlphaFoldDB" id="A0A5C5XXI7"/>
<keyword evidence="2 5" id="KW-0812">Transmembrane</keyword>
<comment type="caution">
    <text evidence="8">The sequence shown here is derived from an EMBL/GenBank/DDBJ whole genome shotgun (WGS) entry which is preliminary data.</text>
</comment>
<sequence>MGVVRRTIVIAVWIIGAIGLSSAISAQNSDDIDPTAGQGVWIDIAPPFSRGLVDDVLAGLDQLAQSTPSDSRRTVVLAFRESASDVQTEFEEALRLARRINSPDYRRLRIVAFVDGQITRHAVLPLAAVERLMLSNNAVLVGFDSKQDSIDETVQAAYQAIAKRRGLFPESLVSALVDPDGELVRLTTSDGGRPLVTGDELQSMRQSGDVIEEDIWKASGEALSVSAVQLRDLRVATDVIATGRRDDETTAQKIRESLASRLDLRELRPLATDDGASDRRGVLLEMIGSVTTAKSQRWQSNLNATLSGDVNTWLVSVDSDGGSFGESMGLAGWFASPTPPLQRVVGFVPGRAIGDASIIATACKPLYLSPDAKLGGPGADSIQPEQVADQRELIELIARRTNRSAGLLMGLLDRQRQVFRYTNKSTGRVRYATQQQLVDDADDPDLERDRWMQGEAIDLSSGLTAEQAVQLGLADGIASSLDQVAAQAGLPAVPAPAADRGIVRAVESIGRRQGLAFLALMIGFMMLSTEMSAPGLGIPGFVSMICFGFFFWVQYLNGTAEWLELLALVLGLVCIAIEFFVVPGLGIFGIGGLLLTMLAVVLMSQTFVVPRNVYQVEVLTRSVWMALGGLASTMAGFALIRYFMPHLPVLNTLVMEQPDAQLIDQQERLAHFEDLLGQTGTTMTPLRPSGKARIGERVVAVVSDGQAVERGATVRVIKVLGNRIVVEEAT</sequence>
<evidence type="ECO:0000259" key="6">
    <source>
        <dbReference type="Pfam" id="PF01957"/>
    </source>
</evidence>
<feature type="transmembrane region" description="Helical" evidence="5">
    <location>
        <begin position="622"/>
        <end position="643"/>
    </location>
</feature>
<dbReference type="SUPFAM" id="SSF52096">
    <property type="entry name" value="ClpP/crotonase"/>
    <property type="match status" value="1"/>
</dbReference>
<comment type="subcellular location">
    <subcellularLocation>
        <location evidence="1">Membrane</location>
        <topology evidence="1">Multi-pass membrane protein</topology>
    </subcellularLocation>
</comment>
<dbReference type="InterPro" id="IPR012340">
    <property type="entry name" value="NA-bd_OB-fold"/>
</dbReference>
<dbReference type="RefSeq" id="WP_146438102.1">
    <property type="nucleotide sequence ID" value="NZ_SJPL01000001.1"/>
</dbReference>
<evidence type="ECO:0000256" key="5">
    <source>
        <dbReference type="SAM" id="Phobius"/>
    </source>
</evidence>
<keyword evidence="9" id="KW-1185">Reference proteome</keyword>
<evidence type="ECO:0000259" key="7">
    <source>
        <dbReference type="Pfam" id="PF24961"/>
    </source>
</evidence>
<dbReference type="PANTHER" id="PTHR33507:SF3">
    <property type="entry name" value="INNER MEMBRANE PROTEIN YBBJ"/>
    <property type="match status" value="1"/>
</dbReference>
<gene>
    <name evidence="8" type="ORF">Pan14r_02950</name>
</gene>
<feature type="domain" description="NfeD-like C-terminal" evidence="6">
    <location>
        <begin position="673"/>
        <end position="727"/>
    </location>
</feature>
<evidence type="ECO:0000256" key="4">
    <source>
        <dbReference type="ARBA" id="ARBA00023136"/>
    </source>
</evidence>